<keyword evidence="3" id="KW-1185">Reference proteome</keyword>
<protein>
    <recommendedName>
        <fullName evidence="4">Helix-turn-helix domain-containing protein</fullName>
    </recommendedName>
</protein>
<sequence length="456" mass="48593">MRKRSGRPPRFAAVPNRTIDDAVQLDFMALALLTILLRHRDGWDVTLAEIGRKYGYGEEAMAGAMGLLQAARYVVKVRVMQRRGNRWRTEMAVYDTPATDEDVDDLLAAIAEEEPDAQRIEVIPPTKTALERAAKRRKKIAPRLRETPDSGPTWENVAKPQVAPESGVSRDSGDPGVPKKTVSKNTTEDSSRPSVPTAEVGAREADGGTDGGGGVEVQEEASAPAGARSAPVVSSPGAALLAEVGREHPHLMLVGDAFRHQALMVTGRLEEGYSREMLWTVLTQPLPVPLKKSVGAVISWRLSNLPQLPQVPAQATGPAPSPGRLPETRPTPDGLPRCDCGQLADVRDPVPRCAGCAGWPVCEGGCGRHLRDGGTCPACEWAAQIRVEPTAEGTCPGVGPHRGSCGREIQSLGMCGRCRIQAEHERLRDADPDLAAALDNAAVAASPSSAVTEAPF</sequence>
<dbReference type="EMBL" id="BAAARJ010000037">
    <property type="protein sequence ID" value="GAA2639918.1"/>
    <property type="molecule type" value="Genomic_DNA"/>
</dbReference>
<dbReference type="Proteomes" id="UP001501447">
    <property type="component" value="Unassembled WGS sequence"/>
</dbReference>
<evidence type="ECO:0000313" key="2">
    <source>
        <dbReference type="EMBL" id="GAA2639918.1"/>
    </source>
</evidence>
<feature type="region of interest" description="Disordered" evidence="1">
    <location>
        <begin position="124"/>
        <end position="233"/>
    </location>
</feature>
<accession>A0ABN3R042</accession>
<organism evidence="2 3">
    <name type="scientific">Streptomyces axinellae</name>
    <dbReference type="NCBI Taxonomy" id="552788"/>
    <lineage>
        <taxon>Bacteria</taxon>
        <taxon>Bacillati</taxon>
        <taxon>Actinomycetota</taxon>
        <taxon>Actinomycetes</taxon>
        <taxon>Kitasatosporales</taxon>
        <taxon>Streptomycetaceae</taxon>
        <taxon>Streptomyces</taxon>
    </lineage>
</organism>
<evidence type="ECO:0000313" key="3">
    <source>
        <dbReference type="Proteomes" id="UP001501447"/>
    </source>
</evidence>
<evidence type="ECO:0008006" key="4">
    <source>
        <dbReference type="Google" id="ProtNLM"/>
    </source>
</evidence>
<evidence type="ECO:0000256" key="1">
    <source>
        <dbReference type="SAM" id="MobiDB-lite"/>
    </source>
</evidence>
<feature type="region of interest" description="Disordered" evidence="1">
    <location>
        <begin position="309"/>
        <end position="332"/>
    </location>
</feature>
<reference evidence="2 3" key="1">
    <citation type="journal article" date="2019" name="Int. J. Syst. Evol. Microbiol.">
        <title>The Global Catalogue of Microorganisms (GCM) 10K type strain sequencing project: providing services to taxonomists for standard genome sequencing and annotation.</title>
        <authorList>
            <consortium name="The Broad Institute Genomics Platform"/>
            <consortium name="The Broad Institute Genome Sequencing Center for Infectious Disease"/>
            <person name="Wu L."/>
            <person name="Ma J."/>
        </authorList>
    </citation>
    <scope>NUCLEOTIDE SEQUENCE [LARGE SCALE GENOMIC DNA]</scope>
    <source>
        <strain evidence="2 3">JCM 16373</strain>
    </source>
</reference>
<name>A0ABN3R042_9ACTN</name>
<gene>
    <name evidence="2" type="ORF">GCM10009863_66290</name>
</gene>
<comment type="caution">
    <text evidence="2">The sequence shown here is derived from an EMBL/GenBank/DDBJ whole genome shotgun (WGS) entry which is preliminary data.</text>
</comment>
<proteinExistence type="predicted"/>